<proteinExistence type="predicted"/>
<dbReference type="Proteomes" id="UP001597480">
    <property type="component" value="Unassembled WGS sequence"/>
</dbReference>
<feature type="signal peptide" evidence="1">
    <location>
        <begin position="1"/>
        <end position="18"/>
    </location>
</feature>
<dbReference type="EMBL" id="JBHUMD010000007">
    <property type="protein sequence ID" value="MFD2601589.1"/>
    <property type="molecule type" value="Genomic_DNA"/>
</dbReference>
<evidence type="ECO:0000313" key="2">
    <source>
        <dbReference type="EMBL" id="MFD2601589.1"/>
    </source>
</evidence>
<keyword evidence="1" id="KW-0732">Signal</keyword>
<organism evidence="2 3">
    <name type="scientific">Flavobacterium suzhouense</name>
    <dbReference type="NCBI Taxonomy" id="1529638"/>
    <lineage>
        <taxon>Bacteria</taxon>
        <taxon>Pseudomonadati</taxon>
        <taxon>Bacteroidota</taxon>
        <taxon>Flavobacteriia</taxon>
        <taxon>Flavobacteriales</taxon>
        <taxon>Flavobacteriaceae</taxon>
        <taxon>Flavobacterium</taxon>
    </lineage>
</organism>
<feature type="chain" id="PRO_5046676530" evidence="1">
    <location>
        <begin position="19"/>
        <end position="226"/>
    </location>
</feature>
<dbReference type="Pfam" id="PF09697">
    <property type="entry name" value="Porph_ging"/>
    <property type="match status" value="1"/>
</dbReference>
<reference evidence="3" key="1">
    <citation type="journal article" date="2019" name="Int. J. Syst. Evol. Microbiol.">
        <title>The Global Catalogue of Microorganisms (GCM) 10K type strain sequencing project: providing services to taxonomists for standard genome sequencing and annotation.</title>
        <authorList>
            <consortium name="The Broad Institute Genomics Platform"/>
            <consortium name="The Broad Institute Genome Sequencing Center for Infectious Disease"/>
            <person name="Wu L."/>
            <person name="Ma J."/>
        </authorList>
    </citation>
    <scope>NUCLEOTIDE SEQUENCE [LARGE SCALE GENOMIC DNA]</scope>
    <source>
        <strain evidence="3">KCTC 42107</strain>
    </source>
</reference>
<evidence type="ECO:0000256" key="1">
    <source>
        <dbReference type="SAM" id="SignalP"/>
    </source>
</evidence>
<dbReference type="RefSeq" id="WP_379820144.1">
    <property type="nucleotide sequence ID" value="NZ_JBHUMD010000007.1"/>
</dbReference>
<name>A0ABW5NU37_9FLAO</name>
<keyword evidence="3" id="KW-1185">Reference proteome</keyword>
<dbReference type="InterPro" id="IPR005901">
    <property type="entry name" value="GLPGLI"/>
</dbReference>
<gene>
    <name evidence="2" type="ORF">ACFSR3_05935</name>
</gene>
<comment type="caution">
    <text evidence="2">The sequence shown here is derived from an EMBL/GenBank/DDBJ whole genome shotgun (WGS) entry which is preliminary data.</text>
</comment>
<evidence type="ECO:0000313" key="3">
    <source>
        <dbReference type="Proteomes" id="UP001597480"/>
    </source>
</evidence>
<protein>
    <submittedName>
        <fullName evidence="2">GLPGLI family protein</fullName>
    </submittedName>
</protein>
<accession>A0ABW5NU37</accession>
<dbReference type="NCBIfam" id="TIGR01200">
    <property type="entry name" value="GLPGLI"/>
    <property type="match status" value="1"/>
</dbReference>
<sequence length="226" mass="25870">MKKSLIIILLLFANFSIAQNIRATYTKTTLNMIGDESDVPSELKPSLHSFEYSDGKSIYKIISSEKSSVKLVDKETHGVKYQSVHKVILPVEDTYYKDIRNNVFRQECSDPEGGYSLKDKLREFNWELTGETAVIKGYKCKKATAAVTSKYLNRSFPVYAWYCEAIPVSDGPSFYWGLPGLIIEVNMDNKYKISLTDIEIVKGAIVIKEPLNKNEMITREELDKRW</sequence>